<dbReference type="InterPro" id="IPR010071">
    <property type="entry name" value="AA_adenyl_dom"/>
</dbReference>
<dbReference type="SUPFAM" id="SSF52777">
    <property type="entry name" value="CoA-dependent acyltransferases"/>
    <property type="match status" value="4"/>
</dbReference>
<dbReference type="Pfam" id="PF00550">
    <property type="entry name" value="PP-binding"/>
    <property type="match status" value="1"/>
</dbReference>
<dbReference type="InterPro" id="IPR045851">
    <property type="entry name" value="AMP-bd_C_sf"/>
</dbReference>
<dbReference type="SUPFAM" id="SSF56801">
    <property type="entry name" value="Acetyl-CoA synthetase-like"/>
    <property type="match status" value="1"/>
</dbReference>
<comment type="cofactor">
    <cofactor evidence="1">
        <name>pantetheine 4'-phosphate</name>
        <dbReference type="ChEBI" id="CHEBI:47942"/>
    </cofactor>
</comment>
<sequence>MRVRLPGRVVPLTEAQHAIWFAQQLTPEIPYVIAQYVDLRGPVRLDLLTDASARAVHELGSFTVREVDGRPHQVFGTGTSEPVPVVDLRDEPDPVDAAERWMRNDCTSPVDMYGESLVLSTILQVGAERTYWYSRAHHVAMDGYAAMMLMRRTAELYVAGIDGDRPPEFRTVDPGRIAADDADYRSSPRFERDRAYWRAQVRDLPPMVGLSGRRTPNPGASVLVARGSADRSSDLLRPTDDGNAHSPTVVVVAAFAAYLARMTGADDVVLSLPVSARTSARLRGAGGSVSNVLPLPLRGVGTGTVREAVRAARTALTGALRHQRYRREDIGKDTASAGTGLTHFGPVLNVMLFKQEITLGPVSGRVQVLTTGPTADLAVNIYPGPPGSVPRIDIEANPALYDEDEVTGHHRRFTVFLARFHAATGTDRLVADLDVFHDAEREAFTPASGLPDSEPVTLDRILAATVVTRPDAVAVRDRGRVVTYRELDEAAERWARVLTGHGVEPEDLVAVSIPRSYESVLALWAVVRSGAAYVPVDPTHPTDRIAYTLGDSGAALGLTVRAARDSLPGTIRWLSLDDGDENPLTAERGSPVRIEHPAYVIYTSGSTGVPKGVVVTHDGLANLVQEIRDKYAVTAHSRVLHFASPSFDTALVEVLAACIGSATLVIAPTDVYGGAELRELLRAERITHLLSTPSALATVAPDGLDSLELVLVGGEVCPQDLADRWAVGRTMRNAYGPTETTCSVTLTDPLDPGSRVTIGSLMRGVRATVCDPLLRPLPPGAVGELYLGTPALARGYHRQPALTATRFVADPAGKPGSRMFRTGDRVRWTNATTLEFLERADDQVKVRGFRIELGEIDAALRRNPNIDFATTVVYRNPAGDPVLVSYIVVRRESQTTPESARRDLARFLPDYMVPASITVLDAVPLTPTKKLDRGALPAPAFRTTTTPRREPDTVTERTVADVFGRLLGVPAVAAGDSFFDLGGDSLSATRVVATLNAELDATLGVRELFETPTVSALAERIDDRDASGSGTVRAPGIAATAVPDRVPLSPSQQFIDRTATTPPLYSIPFTVRVAGAVDVDALRCAVADVLARHGALRTVFPDSASGPYQRLLSVDDALPDLAPIPAGPDDVGDRVDRVLGAPFDVRTESPLRARLFALDARDHLLACVLHHIAADGWSLALVARDLVSAYASRTAGAPPGWEPPRVTYPQYSVWRRDMLGTEDDPGSVASRQLAFWTQELSGLPGEVGLPLDRQRPQNWTYGAGRVTFRIDETAHVTLASLAHRHHATVFTALRSAVAILLARLSGDTDIAVGTPVAGRNVPELDDVVGMFVNTVVLRTRVDPGDTLAAVIRDTHDVELRAFAHADLQFERLVDLIDPPRSPSLHPFFQVAMSLNNFTPATLDVAGLRFDITPRPLDVAKCDLHFHFTECHDSTGRPAGIDAELVYATDLFDGATATSFIDALLAVVGDDHGG</sequence>
<proteinExistence type="predicted"/>
<protein>
    <submittedName>
        <fullName evidence="5">Amino acid adenylation domain-containing protein</fullName>
    </submittedName>
</protein>
<dbReference type="InterPro" id="IPR000873">
    <property type="entry name" value="AMP-dep_synth/lig_dom"/>
</dbReference>
<dbReference type="PANTHER" id="PTHR45527">
    <property type="entry name" value="NONRIBOSOMAL PEPTIDE SYNTHETASE"/>
    <property type="match status" value="1"/>
</dbReference>
<evidence type="ECO:0000313" key="6">
    <source>
        <dbReference type="Proteomes" id="UP001185737"/>
    </source>
</evidence>
<dbReference type="Pfam" id="PF00501">
    <property type="entry name" value="AMP-binding"/>
    <property type="match status" value="1"/>
</dbReference>
<dbReference type="PROSITE" id="PS00455">
    <property type="entry name" value="AMP_BINDING"/>
    <property type="match status" value="1"/>
</dbReference>
<keyword evidence="6" id="KW-1185">Reference proteome</keyword>
<evidence type="ECO:0000259" key="4">
    <source>
        <dbReference type="PROSITE" id="PS50075"/>
    </source>
</evidence>
<dbReference type="Pfam" id="PF00668">
    <property type="entry name" value="Condensation"/>
    <property type="match status" value="2"/>
</dbReference>
<dbReference type="Gene3D" id="1.10.1200.10">
    <property type="entry name" value="ACP-like"/>
    <property type="match status" value="1"/>
</dbReference>
<dbReference type="InterPro" id="IPR020845">
    <property type="entry name" value="AMP-binding_CS"/>
</dbReference>
<feature type="domain" description="Carrier" evidence="4">
    <location>
        <begin position="950"/>
        <end position="1025"/>
    </location>
</feature>
<name>A0ABU4C607_RHOJO</name>
<evidence type="ECO:0000313" key="5">
    <source>
        <dbReference type="EMBL" id="MDV6278970.1"/>
    </source>
</evidence>
<dbReference type="InterPro" id="IPR009081">
    <property type="entry name" value="PP-bd_ACP"/>
</dbReference>
<dbReference type="EMBL" id="JAWLKA010000001">
    <property type="protein sequence ID" value="MDV6278970.1"/>
    <property type="molecule type" value="Genomic_DNA"/>
</dbReference>
<dbReference type="NCBIfam" id="TIGR01733">
    <property type="entry name" value="AA-adenyl-dom"/>
    <property type="match status" value="1"/>
</dbReference>
<dbReference type="Gene3D" id="3.30.300.30">
    <property type="match status" value="1"/>
</dbReference>
<dbReference type="SMART" id="SM00823">
    <property type="entry name" value="PKS_PP"/>
    <property type="match status" value="1"/>
</dbReference>
<dbReference type="Gene3D" id="3.40.50.980">
    <property type="match status" value="2"/>
</dbReference>
<dbReference type="Gene3D" id="3.30.559.30">
    <property type="entry name" value="Nonribosomal peptide synthetase, condensation domain"/>
    <property type="match status" value="2"/>
</dbReference>
<dbReference type="CDD" id="cd19540">
    <property type="entry name" value="LCL_NRPS-like"/>
    <property type="match status" value="1"/>
</dbReference>
<comment type="caution">
    <text evidence="5">The sequence shown here is derived from an EMBL/GenBank/DDBJ whole genome shotgun (WGS) entry which is preliminary data.</text>
</comment>
<dbReference type="RefSeq" id="WP_317567269.1">
    <property type="nucleotide sequence ID" value="NZ_JAWLKA010000001.1"/>
</dbReference>
<accession>A0ABU4C607</accession>
<dbReference type="InterPro" id="IPR001242">
    <property type="entry name" value="Condensation_dom"/>
</dbReference>
<dbReference type="Proteomes" id="UP001185737">
    <property type="component" value="Unassembled WGS sequence"/>
</dbReference>
<keyword evidence="2" id="KW-0596">Phosphopantetheine</keyword>
<dbReference type="PROSITE" id="PS00012">
    <property type="entry name" value="PHOSPHOPANTETHEINE"/>
    <property type="match status" value="1"/>
</dbReference>
<dbReference type="Gene3D" id="2.30.38.10">
    <property type="entry name" value="Luciferase, Domain 3"/>
    <property type="match status" value="1"/>
</dbReference>
<dbReference type="InterPro" id="IPR006162">
    <property type="entry name" value="Ppantetheine_attach_site"/>
</dbReference>
<dbReference type="InterPro" id="IPR020806">
    <property type="entry name" value="PKS_PP-bd"/>
</dbReference>
<dbReference type="InterPro" id="IPR036736">
    <property type="entry name" value="ACP-like_sf"/>
</dbReference>
<evidence type="ECO:0000256" key="2">
    <source>
        <dbReference type="ARBA" id="ARBA00022450"/>
    </source>
</evidence>
<dbReference type="PROSITE" id="PS50075">
    <property type="entry name" value="CARRIER"/>
    <property type="match status" value="1"/>
</dbReference>
<keyword evidence="3" id="KW-0597">Phosphoprotein</keyword>
<dbReference type="InterPro" id="IPR023213">
    <property type="entry name" value="CAT-like_dom_sf"/>
</dbReference>
<organism evidence="5 6">
    <name type="scientific">Rhodococcus jostii</name>
    <dbReference type="NCBI Taxonomy" id="132919"/>
    <lineage>
        <taxon>Bacteria</taxon>
        <taxon>Bacillati</taxon>
        <taxon>Actinomycetota</taxon>
        <taxon>Actinomycetes</taxon>
        <taxon>Mycobacteriales</taxon>
        <taxon>Nocardiaceae</taxon>
        <taxon>Rhodococcus</taxon>
    </lineage>
</organism>
<gene>
    <name evidence="5" type="ORF">R3Q59_00335</name>
</gene>
<dbReference type="PANTHER" id="PTHR45527:SF1">
    <property type="entry name" value="FATTY ACID SYNTHASE"/>
    <property type="match status" value="1"/>
</dbReference>
<dbReference type="Gene3D" id="3.30.559.10">
    <property type="entry name" value="Chloramphenicol acetyltransferase-like domain"/>
    <property type="match status" value="2"/>
</dbReference>
<evidence type="ECO:0000256" key="3">
    <source>
        <dbReference type="ARBA" id="ARBA00022553"/>
    </source>
</evidence>
<reference evidence="5 6" key="1">
    <citation type="submission" date="2023-10" db="EMBL/GenBank/DDBJ databases">
        <title>Development of a sustainable strategy for remediation of hydrocarbon-contaminated territories based on the waste exchange concept.</title>
        <authorList>
            <person name="Krivoruchko A."/>
        </authorList>
    </citation>
    <scope>NUCLEOTIDE SEQUENCE [LARGE SCALE GENOMIC DNA]</scope>
    <source>
        <strain evidence="5 6">IEGM 60</strain>
    </source>
</reference>
<evidence type="ECO:0000256" key="1">
    <source>
        <dbReference type="ARBA" id="ARBA00001957"/>
    </source>
</evidence>
<dbReference type="SUPFAM" id="SSF47336">
    <property type="entry name" value="ACP-like"/>
    <property type="match status" value="1"/>
</dbReference>